<comment type="caution">
    <text evidence="1">The sequence shown here is derived from an EMBL/GenBank/DDBJ whole genome shotgun (WGS) entry which is preliminary data.</text>
</comment>
<proteinExistence type="predicted"/>
<dbReference type="Proteomes" id="UP000465112">
    <property type="component" value="Chromosome 17"/>
</dbReference>
<name>A0A6A5EDY2_PERFL</name>
<dbReference type="EMBL" id="VHII01000017">
    <property type="protein sequence ID" value="KAF1377255.1"/>
    <property type="molecule type" value="Genomic_DNA"/>
</dbReference>
<evidence type="ECO:0000313" key="1">
    <source>
        <dbReference type="EMBL" id="KAF1377255.1"/>
    </source>
</evidence>
<gene>
    <name evidence="1" type="ORF">PFLUV_G00198790</name>
</gene>
<sequence>MPTTPRQIMLGRSLIVSIYYTGVGIRINPDEGTKCMAEVGTSRKAGVVQRKVTSISSQVTTFLQRLTKIEWKTSN</sequence>
<evidence type="ECO:0000313" key="2">
    <source>
        <dbReference type="Proteomes" id="UP000465112"/>
    </source>
</evidence>
<keyword evidence="2" id="KW-1185">Reference proteome</keyword>
<dbReference type="AlphaFoldDB" id="A0A6A5EDY2"/>
<organism evidence="1 2">
    <name type="scientific">Perca fluviatilis</name>
    <name type="common">European perch</name>
    <dbReference type="NCBI Taxonomy" id="8168"/>
    <lineage>
        <taxon>Eukaryota</taxon>
        <taxon>Metazoa</taxon>
        <taxon>Chordata</taxon>
        <taxon>Craniata</taxon>
        <taxon>Vertebrata</taxon>
        <taxon>Euteleostomi</taxon>
        <taxon>Actinopterygii</taxon>
        <taxon>Neopterygii</taxon>
        <taxon>Teleostei</taxon>
        <taxon>Neoteleostei</taxon>
        <taxon>Acanthomorphata</taxon>
        <taxon>Eupercaria</taxon>
        <taxon>Perciformes</taxon>
        <taxon>Percoidei</taxon>
        <taxon>Percidae</taxon>
        <taxon>Percinae</taxon>
        <taxon>Perca</taxon>
    </lineage>
</organism>
<protein>
    <submittedName>
        <fullName evidence="1">Uncharacterized protein</fullName>
    </submittedName>
</protein>
<reference evidence="1 2" key="1">
    <citation type="submission" date="2019-06" db="EMBL/GenBank/DDBJ databases">
        <title>A chromosome-scale genome assembly of the European perch, Perca fluviatilis.</title>
        <authorList>
            <person name="Roques C."/>
            <person name="Zahm M."/>
            <person name="Cabau C."/>
            <person name="Klopp C."/>
            <person name="Bouchez O."/>
            <person name="Donnadieu C."/>
            <person name="Kuhl H."/>
            <person name="Gislard M."/>
            <person name="Guendouz S."/>
            <person name="Journot L."/>
            <person name="Haffray P."/>
            <person name="Bestin A."/>
            <person name="Morvezen R."/>
            <person name="Feron R."/>
            <person name="Wen M."/>
            <person name="Jouanno E."/>
            <person name="Herpin A."/>
            <person name="Schartl M."/>
            <person name="Postlethwait J."/>
            <person name="Schaerlinger B."/>
            <person name="Chardard D."/>
            <person name="Lecocq T."/>
            <person name="Poncet C."/>
            <person name="Jaffrelo L."/>
            <person name="Lampietro C."/>
            <person name="Guiguen Y."/>
        </authorList>
    </citation>
    <scope>NUCLEOTIDE SEQUENCE [LARGE SCALE GENOMIC DNA]</scope>
    <source>
        <tissue evidence="1">Blood</tissue>
    </source>
</reference>
<accession>A0A6A5EDY2</accession>